<evidence type="ECO:0000313" key="8">
    <source>
        <dbReference type="EMBL" id="PRW44514.1"/>
    </source>
</evidence>
<evidence type="ECO:0000256" key="3">
    <source>
        <dbReference type="ARBA" id="ARBA00022884"/>
    </source>
</evidence>
<protein>
    <submittedName>
        <fullName evidence="8">2,4-dihydroxyhept-2-ene-1,7-dioic acid aldolase</fullName>
    </submittedName>
</protein>
<dbReference type="InterPro" id="IPR050251">
    <property type="entry name" value="HpcH-HpaI_aldolase"/>
</dbReference>
<dbReference type="InterPro" id="IPR001890">
    <property type="entry name" value="RNA-binding_CRM"/>
</dbReference>
<sequence length="402" mass="43066">MPPSAAAAAARNAGAALKQAVRSGKVLTGLFLNSASPLVAEQLAMLPYDYMLVDIQHAPTDYQMLGACITAVNAAGKPALVRVEGPHDRGGIQQALDLGAAGIMVPTVNTVADVEKAVSAMYYPSAERPTGNRSISWPIRPQLGRAVTDYIGAANDEVTLLIQVETRQCYEDLEAILSVPGVDCCFMGPVDLSHALGLAQRLGFPACFDSPDFQEVVKRVVKVCRDKGVTPGNFALTEQKAQELLGQGFTFLATGTDVGLMGEAAACNAARADSLPPERLKQLRRDGLALKDVIKMGRRGPAEGLASQVRQRWNTSEVARLYCHGKHAANMKLLMQQLEEVTGGIVVHRAGGTVLLYRGDDWQQRAAGQQAAQQHPSPAQQQQQQPACDEQQQQQQHAEPAS</sequence>
<evidence type="ECO:0000313" key="9">
    <source>
        <dbReference type="Proteomes" id="UP000239899"/>
    </source>
</evidence>
<keyword evidence="2" id="KW-0479">Metal-binding</keyword>
<dbReference type="AlphaFoldDB" id="A0A2P6TK95"/>
<dbReference type="GO" id="GO:0005737">
    <property type="term" value="C:cytoplasm"/>
    <property type="evidence" value="ECO:0007669"/>
    <property type="project" value="TreeGrafter"/>
</dbReference>
<dbReference type="InterPro" id="IPR015813">
    <property type="entry name" value="Pyrv/PenolPyrv_kinase-like_dom"/>
</dbReference>
<dbReference type="PANTHER" id="PTHR30502:SF0">
    <property type="entry name" value="PHOSPHOENOLPYRUVATE CARBOXYLASE FAMILY PROTEIN"/>
    <property type="match status" value="1"/>
</dbReference>
<dbReference type="GO" id="GO:0046872">
    <property type="term" value="F:metal ion binding"/>
    <property type="evidence" value="ECO:0007669"/>
    <property type="project" value="UniProtKB-KW"/>
</dbReference>
<dbReference type="OrthoDB" id="1621678at2759"/>
<feature type="region of interest" description="Disordered" evidence="6">
    <location>
        <begin position="364"/>
        <end position="402"/>
    </location>
</feature>
<dbReference type="InterPro" id="IPR005000">
    <property type="entry name" value="Aldolase/citrate-lyase_domain"/>
</dbReference>
<dbReference type="SUPFAM" id="SSF51621">
    <property type="entry name" value="Phosphoenolpyruvate/pyruvate domain"/>
    <property type="match status" value="1"/>
</dbReference>
<gene>
    <name evidence="8" type="ORF">C2E21_6727</name>
</gene>
<keyword evidence="4" id="KW-0456">Lyase</keyword>
<dbReference type="Gene3D" id="3.30.110.60">
    <property type="entry name" value="YhbY-like"/>
    <property type="match status" value="1"/>
</dbReference>
<comment type="similarity">
    <text evidence="1">Belongs to the HpcH/HpaI aldolase family.</text>
</comment>
<evidence type="ECO:0000256" key="4">
    <source>
        <dbReference type="ARBA" id="ARBA00023239"/>
    </source>
</evidence>
<evidence type="ECO:0000256" key="5">
    <source>
        <dbReference type="PROSITE-ProRule" id="PRU00626"/>
    </source>
</evidence>
<keyword evidence="9" id="KW-1185">Reference proteome</keyword>
<comment type="caution">
    <text evidence="8">The sequence shown here is derived from an EMBL/GenBank/DDBJ whole genome shotgun (WGS) entry which is preliminary data.</text>
</comment>
<name>A0A2P6TK95_CHLSO</name>
<evidence type="ECO:0000256" key="1">
    <source>
        <dbReference type="ARBA" id="ARBA00005568"/>
    </source>
</evidence>
<dbReference type="GO" id="GO:0016832">
    <property type="term" value="F:aldehyde-lyase activity"/>
    <property type="evidence" value="ECO:0007669"/>
    <property type="project" value="TreeGrafter"/>
</dbReference>
<dbReference type="PROSITE" id="PS51295">
    <property type="entry name" value="CRM"/>
    <property type="match status" value="1"/>
</dbReference>
<dbReference type="SUPFAM" id="SSF75471">
    <property type="entry name" value="YhbY-like"/>
    <property type="match status" value="1"/>
</dbReference>
<dbReference type="GO" id="GO:0003723">
    <property type="term" value="F:RNA binding"/>
    <property type="evidence" value="ECO:0007669"/>
    <property type="project" value="UniProtKB-UniRule"/>
</dbReference>
<dbReference type="EMBL" id="LHPG02000013">
    <property type="protein sequence ID" value="PRW44514.1"/>
    <property type="molecule type" value="Genomic_DNA"/>
</dbReference>
<dbReference type="PANTHER" id="PTHR30502">
    <property type="entry name" value="2-KETO-3-DEOXY-L-RHAMNONATE ALDOLASE"/>
    <property type="match status" value="1"/>
</dbReference>
<dbReference type="Pfam" id="PF01985">
    <property type="entry name" value="CRS1_YhbY"/>
    <property type="match status" value="1"/>
</dbReference>
<feature type="domain" description="CRM" evidence="7">
    <location>
        <begin position="273"/>
        <end position="369"/>
    </location>
</feature>
<dbReference type="Gene3D" id="3.20.20.60">
    <property type="entry name" value="Phosphoenolpyruvate-binding domains"/>
    <property type="match status" value="1"/>
</dbReference>
<dbReference type="Proteomes" id="UP000239899">
    <property type="component" value="Unassembled WGS sequence"/>
</dbReference>
<evidence type="ECO:0000256" key="2">
    <source>
        <dbReference type="ARBA" id="ARBA00022723"/>
    </source>
</evidence>
<dbReference type="STRING" id="3076.A0A2P6TK95"/>
<evidence type="ECO:0000259" key="7">
    <source>
        <dbReference type="PROSITE" id="PS51295"/>
    </source>
</evidence>
<dbReference type="InterPro" id="IPR040442">
    <property type="entry name" value="Pyrv_kinase-like_dom_sf"/>
</dbReference>
<keyword evidence="3 5" id="KW-0694">RNA-binding</keyword>
<proteinExistence type="inferred from homology"/>
<dbReference type="InterPro" id="IPR035920">
    <property type="entry name" value="YhbY-like_sf"/>
</dbReference>
<organism evidence="8 9">
    <name type="scientific">Chlorella sorokiniana</name>
    <name type="common">Freshwater green alga</name>
    <dbReference type="NCBI Taxonomy" id="3076"/>
    <lineage>
        <taxon>Eukaryota</taxon>
        <taxon>Viridiplantae</taxon>
        <taxon>Chlorophyta</taxon>
        <taxon>core chlorophytes</taxon>
        <taxon>Trebouxiophyceae</taxon>
        <taxon>Chlorellales</taxon>
        <taxon>Chlorellaceae</taxon>
        <taxon>Chlorella clade</taxon>
        <taxon>Chlorella</taxon>
    </lineage>
</organism>
<reference evidence="8 9" key="1">
    <citation type="journal article" date="2018" name="Plant J.">
        <title>Genome sequences of Chlorella sorokiniana UTEX 1602 and Micractinium conductrix SAG 241.80: implications to maltose excretion by a green alga.</title>
        <authorList>
            <person name="Arriola M.B."/>
            <person name="Velmurugan N."/>
            <person name="Zhang Y."/>
            <person name="Plunkett M.H."/>
            <person name="Hondzo H."/>
            <person name="Barney B.M."/>
        </authorList>
    </citation>
    <scope>NUCLEOTIDE SEQUENCE [LARGE SCALE GENOMIC DNA]</scope>
    <source>
        <strain evidence="9">UTEX 1602</strain>
    </source>
</reference>
<dbReference type="SMART" id="SM01103">
    <property type="entry name" value="CRS1_YhbY"/>
    <property type="match status" value="1"/>
</dbReference>
<dbReference type="Pfam" id="PF03328">
    <property type="entry name" value="HpcH_HpaI"/>
    <property type="match status" value="1"/>
</dbReference>
<evidence type="ECO:0000256" key="6">
    <source>
        <dbReference type="SAM" id="MobiDB-lite"/>
    </source>
</evidence>
<accession>A0A2P6TK95</accession>